<dbReference type="EMBL" id="MU273727">
    <property type="protein sequence ID" value="KAI0028727.1"/>
    <property type="molecule type" value="Genomic_DNA"/>
</dbReference>
<sequence>MHAGGAPAIVVVRPESICGLGVALHPDLADDELEAQMQDGMLAVPAVDERGRVDAYVPMEKEERARDEEARDADRLFARPRRRDSPPIAHGTSSVPPPRSPSAVSLDDAEPWTVVSRRVRTEERDNARRRCSELLEMEMEMRYTLVRRRTDALPRRTTDALSRRAPSLASGEVREHSLCSRSPPARSPSLRTPPTPSLTARSPPLPTPPPSLSAHTPPLTSRSPPVPPIPPTPERRPSFLRRVLRQSQDAEESESAARMRTRTAGTEPARPRTRTAGAEPARTQTAGAEPARTQTAGAEPARTRTRTQTAGAGASRRKAERRAISEGQDDGRARTRSQSAWRGFLARVGREREKEGAGAGARELRGRIGAPRPLSPVAQWGWVEQGALVGVV</sequence>
<accession>A0ACB8QAJ7</accession>
<evidence type="ECO:0000313" key="2">
    <source>
        <dbReference type="Proteomes" id="UP000814128"/>
    </source>
</evidence>
<proteinExistence type="predicted"/>
<organism evidence="1 2">
    <name type="scientific">Vararia minispora EC-137</name>
    <dbReference type="NCBI Taxonomy" id="1314806"/>
    <lineage>
        <taxon>Eukaryota</taxon>
        <taxon>Fungi</taxon>
        <taxon>Dikarya</taxon>
        <taxon>Basidiomycota</taxon>
        <taxon>Agaricomycotina</taxon>
        <taxon>Agaricomycetes</taxon>
        <taxon>Russulales</taxon>
        <taxon>Lachnocladiaceae</taxon>
        <taxon>Vararia</taxon>
    </lineage>
</organism>
<gene>
    <name evidence="1" type="ORF">K488DRAFT_73535</name>
</gene>
<protein>
    <submittedName>
        <fullName evidence="1">Uncharacterized protein</fullName>
    </submittedName>
</protein>
<evidence type="ECO:0000313" key="1">
    <source>
        <dbReference type="EMBL" id="KAI0028727.1"/>
    </source>
</evidence>
<reference evidence="1" key="1">
    <citation type="submission" date="2021-02" db="EMBL/GenBank/DDBJ databases">
        <authorList>
            <consortium name="DOE Joint Genome Institute"/>
            <person name="Ahrendt S."/>
            <person name="Looney B.P."/>
            <person name="Miyauchi S."/>
            <person name="Morin E."/>
            <person name="Drula E."/>
            <person name="Courty P.E."/>
            <person name="Chicoki N."/>
            <person name="Fauchery L."/>
            <person name="Kohler A."/>
            <person name="Kuo A."/>
            <person name="Labutti K."/>
            <person name="Pangilinan J."/>
            <person name="Lipzen A."/>
            <person name="Riley R."/>
            <person name="Andreopoulos W."/>
            <person name="He G."/>
            <person name="Johnson J."/>
            <person name="Barry K.W."/>
            <person name="Grigoriev I.V."/>
            <person name="Nagy L."/>
            <person name="Hibbett D."/>
            <person name="Henrissat B."/>
            <person name="Matheny P.B."/>
            <person name="Labbe J."/>
            <person name="Martin F."/>
        </authorList>
    </citation>
    <scope>NUCLEOTIDE SEQUENCE</scope>
    <source>
        <strain evidence="1">EC-137</strain>
    </source>
</reference>
<keyword evidence="2" id="KW-1185">Reference proteome</keyword>
<name>A0ACB8QAJ7_9AGAM</name>
<reference evidence="1" key="2">
    <citation type="journal article" date="2022" name="New Phytol.">
        <title>Evolutionary transition to the ectomycorrhizal habit in the genomes of a hyperdiverse lineage of mushroom-forming fungi.</title>
        <authorList>
            <person name="Looney B."/>
            <person name="Miyauchi S."/>
            <person name="Morin E."/>
            <person name="Drula E."/>
            <person name="Courty P.E."/>
            <person name="Kohler A."/>
            <person name="Kuo A."/>
            <person name="LaButti K."/>
            <person name="Pangilinan J."/>
            <person name="Lipzen A."/>
            <person name="Riley R."/>
            <person name="Andreopoulos W."/>
            <person name="He G."/>
            <person name="Johnson J."/>
            <person name="Nolan M."/>
            <person name="Tritt A."/>
            <person name="Barry K.W."/>
            <person name="Grigoriev I.V."/>
            <person name="Nagy L.G."/>
            <person name="Hibbett D."/>
            <person name="Henrissat B."/>
            <person name="Matheny P.B."/>
            <person name="Labbe J."/>
            <person name="Martin F.M."/>
        </authorList>
    </citation>
    <scope>NUCLEOTIDE SEQUENCE</scope>
    <source>
        <strain evidence="1">EC-137</strain>
    </source>
</reference>
<comment type="caution">
    <text evidence="1">The sequence shown here is derived from an EMBL/GenBank/DDBJ whole genome shotgun (WGS) entry which is preliminary data.</text>
</comment>
<dbReference type="Proteomes" id="UP000814128">
    <property type="component" value="Unassembled WGS sequence"/>
</dbReference>